<dbReference type="Proteomes" id="UP000248918">
    <property type="component" value="Unassembled WGS sequence"/>
</dbReference>
<sequence>MRIRTIYFKVMDMERSITFWEKLLELAPNRKSEKWAEFSIGGIRLGLLLNDFGDELVGSASVPVFEFESSSLPGFLERAKSLGATVVMQLNDAMTSVVLASPDGHEFEICTCHD</sequence>
<dbReference type="InterPro" id="IPR037523">
    <property type="entry name" value="VOC_core"/>
</dbReference>
<dbReference type="AlphaFoldDB" id="A0A329BH60"/>
<dbReference type="Gene3D" id="3.10.180.10">
    <property type="entry name" value="2,3-Dihydroxybiphenyl 1,2-Dioxygenase, domain 1"/>
    <property type="match status" value="1"/>
</dbReference>
<evidence type="ECO:0000313" key="2">
    <source>
        <dbReference type="EMBL" id="RAS21187.1"/>
    </source>
</evidence>
<comment type="caution">
    <text evidence="2">The sequence shown here is derived from an EMBL/GenBank/DDBJ whole genome shotgun (WGS) entry which is preliminary data.</text>
</comment>
<dbReference type="Pfam" id="PF18029">
    <property type="entry name" value="Glyoxalase_6"/>
    <property type="match status" value="1"/>
</dbReference>
<accession>A0A329BH60</accession>
<dbReference type="SUPFAM" id="SSF54593">
    <property type="entry name" value="Glyoxalase/Bleomycin resistance protein/Dihydroxybiphenyl dioxygenase"/>
    <property type="match status" value="1"/>
</dbReference>
<dbReference type="GO" id="GO:0051213">
    <property type="term" value="F:dioxygenase activity"/>
    <property type="evidence" value="ECO:0007669"/>
    <property type="project" value="UniProtKB-KW"/>
</dbReference>
<dbReference type="GO" id="GO:0016829">
    <property type="term" value="F:lyase activity"/>
    <property type="evidence" value="ECO:0007669"/>
    <property type="project" value="UniProtKB-KW"/>
</dbReference>
<reference evidence="2 3" key="1">
    <citation type="submission" date="2018-06" db="EMBL/GenBank/DDBJ databases">
        <title>Genomic Encyclopedia of Type Strains, Phase III (KMG-III): the genomes of soil and plant-associated and newly described type strains.</title>
        <authorList>
            <person name="Whitman W."/>
        </authorList>
    </citation>
    <scope>NUCLEOTIDE SEQUENCE [LARGE SCALE GENOMIC DNA]</scope>
    <source>
        <strain evidence="2 3">LMG 23644</strain>
    </source>
</reference>
<feature type="domain" description="VOC" evidence="1">
    <location>
        <begin position="2"/>
        <end position="112"/>
    </location>
</feature>
<evidence type="ECO:0000259" key="1">
    <source>
        <dbReference type="PROSITE" id="PS51819"/>
    </source>
</evidence>
<dbReference type="OrthoDB" id="9008007at2"/>
<proteinExistence type="predicted"/>
<name>A0A329BH60_9BURK</name>
<dbReference type="PROSITE" id="PS51819">
    <property type="entry name" value="VOC"/>
    <property type="match status" value="1"/>
</dbReference>
<keyword evidence="2" id="KW-0456">Lyase</keyword>
<dbReference type="EMBL" id="QLTK01000030">
    <property type="protein sequence ID" value="RAS21187.1"/>
    <property type="molecule type" value="Genomic_DNA"/>
</dbReference>
<organism evidence="2 3">
    <name type="scientific">Paraburkholderia bryophila</name>
    <dbReference type="NCBI Taxonomy" id="420952"/>
    <lineage>
        <taxon>Bacteria</taxon>
        <taxon>Pseudomonadati</taxon>
        <taxon>Pseudomonadota</taxon>
        <taxon>Betaproteobacteria</taxon>
        <taxon>Burkholderiales</taxon>
        <taxon>Burkholderiaceae</taxon>
        <taxon>Paraburkholderia</taxon>
    </lineage>
</organism>
<protein>
    <submittedName>
        <fullName evidence="2">Catechol 2,3-dioxygenase-like lactoylglutathione lyase family enzyme</fullName>
    </submittedName>
</protein>
<gene>
    <name evidence="2" type="ORF">BX591_13016</name>
</gene>
<evidence type="ECO:0000313" key="3">
    <source>
        <dbReference type="Proteomes" id="UP000248918"/>
    </source>
</evidence>
<dbReference type="InterPro" id="IPR029068">
    <property type="entry name" value="Glyas_Bleomycin-R_OHBP_Dase"/>
</dbReference>
<dbReference type="InterPro" id="IPR041581">
    <property type="entry name" value="Glyoxalase_6"/>
</dbReference>
<keyword evidence="2" id="KW-0223">Dioxygenase</keyword>
<keyword evidence="2" id="KW-0560">Oxidoreductase</keyword>